<keyword evidence="2" id="KW-1185">Reference proteome</keyword>
<dbReference type="KEGG" id="blag:BLTE_03010"/>
<protein>
    <submittedName>
        <fullName evidence="1">Uncharacterized protein</fullName>
    </submittedName>
</protein>
<organism evidence="1 2">
    <name type="scientific">Blastochloris tepida</name>
    <dbReference type="NCBI Taxonomy" id="2233851"/>
    <lineage>
        <taxon>Bacteria</taxon>
        <taxon>Pseudomonadati</taxon>
        <taxon>Pseudomonadota</taxon>
        <taxon>Alphaproteobacteria</taxon>
        <taxon>Hyphomicrobiales</taxon>
        <taxon>Blastochloridaceae</taxon>
        <taxon>Blastochloris</taxon>
    </lineage>
</organism>
<dbReference type="EMBL" id="AP018907">
    <property type="protein sequence ID" value="BBF91616.1"/>
    <property type="molecule type" value="Genomic_DNA"/>
</dbReference>
<sequence length="77" mass="8452">MVITPQGSVSVGRNLKDEVRSGVYKFKNGIIDGDEIARIRGLVAYIYGVEPSFLGILERKYGDETIGRLLGGRPLVK</sequence>
<accession>A0A348FWD3</accession>
<dbReference type="AlphaFoldDB" id="A0A348FWD3"/>
<name>A0A348FWD3_9HYPH</name>
<gene>
    <name evidence="1" type="ORF">BLTE_03010</name>
</gene>
<evidence type="ECO:0000313" key="2">
    <source>
        <dbReference type="Proteomes" id="UP000266934"/>
    </source>
</evidence>
<evidence type="ECO:0000313" key="1">
    <source>
        <dbReference type="EMBL" id="BBF91616.1"/>
    </source>
</evidence>
<reference evidence="1 2" key="1">
    <citation type="submission" date="2018-08" db="EMBL/GenBank/DDBJ databases">
        <title>Complete genome sequencing of Blastochloris tepida GI.</title>
        <authorList>
            <person name="Tsukatani Y."/>
            <person name="Mori H."/>
        </authorList>
    </citation>
    <scope>NUCLEOTIDE SEQUENCE [LARGE SCALE GENOMIC DNA]</scope>
    <source>
        <strain evidence="1 2">GI</strain>
    </source>
</reference>
<dbReference type="Proteomes" id="UP000266934">
    <property type="component" value="Chromosome"/>
</dbReference>
<proteinExistence type="predicted"/>